<protein>
    <submittedName>
        <fullName evidence="1">Uncharacterized protein</fullName>
    </submittedName>
</protein>
<reference evidence="1 2" key="1">
    <citation type="submission" date="2019-03" db="EMBL/GenBank/DDBJ databases">
        <authorList>
            <person name="Kim M.K.M."/>
        </authorList>
    </citation>
    <scope>NUCLEOTIDE SEQUENCE [LARGE SCALE GENOMIC DNA]</scope>
    <source>
        <strain evidence="1 2">18JY15-6</strain>
    </source>
</reference>
<organism evidence="1 2">
    <name type="scientific">Nocardioides jejuensis</name>
    <dbReference type="NCBI Taxonomy" id="2502782"/>
    <lineage>
        <taxon>Bacteria</taxon>
        <taxon>Bacillati</taxon>
        <taxon>Actinomycetota</taxon>
        <taxon>Actinomycetes</taxon>
        <taxon>Propionibacteriales</taxon>
        <taxon>Nocardioidaceae</taxon>
        <taxon>Nocardioides</taxon>
    </lineage>
</organism>
<comment type="caution">
    <text evidence="1">The sequence shown here is derived from an EMBL/GenBank/DDBJ whole genome shotgun (WGS) entry which is preliminary data.</text>
</comment>
<dbReference type="EMBL" id="SJZJ01000001">
    <property type="protein sequence ID" value="TCJ31047.1"/>
    <property type="molecule type" value="Genomic_DNA"/>
</dbReference>
<dbReference type="Proteomes" id="UP000295453">
    <property type="component" value="Unassembled WGS sequence"/>
</dbReference>
<accession>A0A4R1CJJ9</accession>
<sequence>MAIDEKRRAQLRKRASRGIAERSALAALALKNMTAATDIVEVIDHARISLRRSPGSSMGPNLIIKLDGTEIGRYLLEPRILDVPRWCRPSVEGLLRSRGEVPRRSLPSLPLPTAVTCRFEVSRDLIRFTVPASVFARDDAEDPSAREIGLLRLQSRIGVAIAEEFHDLMRHRAAELGFPVDQFVSPSDLPGPFATTDVESLEWRPKALRPSSRVHQDDYELAPALVAYLADQEAKLEATRRARLIPLPQVQSDVAAKLPPLVAAAIEEAWELRRSGGDVARGREWSLEAAAHGNCLTSEQVEKLKDLTPTIPLPLGFSETHNSVKRDSPSQAPFRLALELRDAHPDWWEALPWSDLNDVSRNGAGPASTFKHVTHGVIEESGQAEFIRLVSHMGSSWPVVHWPTDLGLNDQMRAWLAVSALAQADLFDVDLGLIQRRCALCGLDFHLGTHRFNIVVFTQTEELCWPCGLAAAYGMPGSWTSAREAAMPHALKSLAEEVGTAPSLALLQLSIADGVTDRILACALRSVLPAKGQHSTGNWMQWLQAAGVLEGGWRASRGIISIANDGHHCRSMFERHVDDFFSQNHIPHQCEPTWPYHATHNPTGLRRADWLLPGGVHVEAAGMMSRGDYAAKMSAKVALAEELGIEIIVIQPSDVVRLDEVFSKWL</sequence>
<proteinExistence type="predicted"/>
<dbReference type="AlphaFoldDB" id="A0A4R1CJJ9"/>
<name>A0A4R1CJJ9_9ACTN</name>
<dbReference type="RefSeq" id="WP_131580763.1">
    <property type="nucleotide sequence ID" value="NZ_SJZJ01000001.1"/>
</dbReference>
<evidence type="ECO:0000313" key="2">
    <source>
        <dbReference type="Proteomes" id="UP000295453"/>
    </source>
</evidence>
<gene>
    <name evidence="1" type="ORF">EPD65_00270</name>
</gene>
<keyword evidence="2" id="KW-1185">Reference proteome</keyword>
<dbReference type="OrthoDB" id="3893982at2"/>
<evidence type="ECO:0000313" key="1">
    <source>
        <dbReference type="EMBL" id="TCJ31047.1"/>
    </source>
</evidence>